<evidence type="ECO:0000313" key="6">
    <source>
        <dbReference type="Proteomes" id="UP000249522"/>
    </source>
</evidence>
<dbReference type="InterPro" id="IPR029052">
    <property type="entry name" value="Metallo-depent_PP-like"/>
</dbReference>
<comment type="caution">
    <text evidence="5">The sequence shown here is derived from an EMBL/GenBank/DDBJ whole genome shotgun (WGS) entry which is preliminary data.</text>
</comment>
<dbReference type="Pfam" id="PF09587">
    <property type="entry name" value="PGA_cap"/>
    <property type="match status" value="1"/>
</dbReference>
<dbReference type="InterPro" id="IPR019079">
    <property type="entry name" value="Capsule_synth_CapA"/>
</dbReference>
<keyword evidence="3" id="KW-0812">Transmembrane</keyword>
<organism evidence="5 6">
    <name type="scientific">Paenibacillus sambharensis</name>
    <dbReference type="NCBI Taxonomy" id="1803190"/>
    <lineage>
        <taxon>Bacteria</taxon>
        <taxon>Bacillati</taxon>
        <taxon>Bacillota</taxon>
        <taxon>Bacilli</taxon>
        <taxon>Bacillales</taxon>
        <taxon>Paenibacillaceae</taxon>
        <taxon>Paenibacillus</taxon>
    </lineage>
</organism>
<name>A0A2W1L9L6_9BACL</name>
<protein>
    <submittedName>
        <fullName evidence="5">CapA family protein</fullName>
    </submittedName>
</protein>
<feature type="transmembrane region" description="Helical" evidence="3">
    <location>
        <begin position="23"/>
        <end position="42"/>
    </location>
</feature>
<dbReference type="SMART" id="SM00854">
    <property type="entry name" value="PGA_cap"/>
    <property type="match status" value="1"/>
</dbReference>
<feature type="region of interest" description="Disordered" evidence="2">
    <location>
        <begin position="51"/>
        <end position="159"/>
    </location>
</feature>
<evidence type="ECO:0000256" key="1">
    <source>
        <dbReference type="ARBA" id="ARBA00005662"/>
    </source>
</evidence>
<keyword evidence="6" id="KW-1185">Reference proteome</keyword>
<sequence length="475" mass="50670">MYVSRQEARSGERKRRSRRFKRLMIWNGIMLAAILVMAAVFLTTGGGLGSSGNSNTEAEASGQTAGQQGIDPAGNAGQSGGEAEQNDPPGKGPADDQQSVPPGQDKVVDGALSGNASTGDGSESSESTADGESGTDSGPALPAQDTSSPDLEVSAPQVEDDGTKVRLAFVGDILLAASVEKLMRNKGMDYPYQKALPYLQEPDLTAANLENPITTRGVPAEDKQYVFKGHPDLVPSLVDAGFDVVSLANNHTLDQGVEGLLDTIDHLRDAGLPNMGGGRNDTEAFAPAVLEAKGLSIAYFGVTRVVPVGEWKADKNRAGVAESYDSTRAVAAIKRARAEHDLIVVMVHWGEEKKDFPVDTQKRLARDYIDAGADLVIGSHPHVLQGFEQYKGKWIAYSLGNFIFNMTNTLKTRDTGVLDAVCSRSGHCELQLHPMKAENSQPAPLEGEEARKLLKWVESISFNAAIDENGRISAK</sequence>
<evidence type="ECO:0000259" key="4">
    <source>
        <dbReference type="SMART" id="SM00854"/>
    </source>
</evidence>
<dbReference type="InterPro" id="IPR052169">
    <property type="entry name" value="CW_Biosynth-Accessory"/>
</dbReference>
<accession>A0A2W1L9L6</accession>
<dbReference type="AlphaFoldDB" id="A0A2W1L9L6"/>
<dbReference type="Gene3D" id="3.60.21.10">
    <property type="match status" value="1"/>
</dbReference>
<dbReference type="SUPFAM" id="SSF56300">
    <property type="entry name" value="Metallo-dependent phosphatases"/>
    <property type="match status" value="1"/>
</dbReference>
<dbReference type="PANTHER" id="PTHR33393:SF13">
    <property type="entry name" value="PGA BIOSYNTHESIS PROTEIN CAPA"/>
    <property type="match status" value="1"/>
</dbReference>
<reference evidence="5 6" key="1">
    <citation type="submission" date="2018-06" db="EMBL/GenBank/DDBJ databases">
        <title>Paenibacillus imtechensis sp. nov.</title>
        <authorList>
            <person name="Pinnaka A.K."/>
            <person name="Singh H."/>
            <person name="Kaur M."/>
        </authorList>
    </citation>
    <scope>NUCLEOTIDE SEQUENCE [LARGE SCALE GENOMIC DNA]</scope>
    <source>
        <strain evidence="5 6">SMB1</strain>
    </source>
</reference>
<gene>
    <name evidence="5" type="ORF">DNH61_10895</name>
</gene>
<comment type="similarity">
    <text evidence="1">Belongs to the CapA family.</text>
</comment>
<feature type="domain" description="Capsule synthesis protein CapA" evidence="4">
    <location>
        <begin position="166"/>
        <end position="406"/>
    </location>
</feature>
<dbReference type="PANTHER" id="PTHR33393">
    <property type="entry name" value="POLYGLUTAMINE SYNTHESIS ACCESSORY PROTEIN RV0574C-RELATED"/>
    <property type="match status" value="1"/>
</dbReference>
<proteinExistence type="inferred from homology"/>
<evidence type="ECO:0000256" key="3">
    <source>
        <dbReference type="SAM" id="Phobius"/>
    </source>
</evidence>
<dbReference type="Proteomes" id="UP000249522">
    <property type="component" value="Unassembled WGS sequence"/>
</dbReference>
<evidence type="ECO:0000313" key="5">
    <source>
        <dbReference type="EMBL" id="PZD95936.1"/>
    </source>
</evidence>
<dbReference type="OrthoDB" id="9810906at2"/>
<keyword evidence="3" id="KW-1133">Transmembrane helix</keyword>
<dbReference type="CDD" id="cd07381">
    <property type="entry name" value="MPP_CapA"/>
    <property type="match status" value="1"/>
</dbReference>
<keyword evidence="3" id="KW-0472">Membrane</keyword>
<feature type="compositionally biased region" description="Polar residues" evidence="2">
    <location>
        <begin position="57"/>
        <end position="67"/>
    </location>
</feature>
<evidence type="ECO:0000256" key="2">
    <source>
        <dbReference type="SAM" id="MobiDB-lite"/>
    </source>
</evidence>
<dbReference type="RefSeq" id="WP_111146681.1">
    <property type="nucleotide sequence ID" value="NZ_QKRB01000043.1"/>
</dbReference>
<feature type="compositionally biased region" description="Low complexity" evidence="2">
    <location>
        <begin position="116"/>
        <end position="135"/>
    </location>
</feature>
<dbReference type="EMBL" id="QKRB01000043">
    <property type="protein sequence ID" value="PZD95936.1"/>
    <property type="molecule type" value="Genomic_DNA"/>
</dbReference>